<dbReference type="SUPFAM" id="SSF56801">
    <property type="entry name" value="Acetyl-CoA synthetase-like"/>
    <property type="match status" value="1"/>
</dbReference>
<keyword evidence="8" id="KW-1185">Reference proteome</keyword>
<dbReference type="InterPro" id="IPR000873">
    <property type="entry name" value="AMP-dep_synth/lig_dom"/>
</dbReference>
<dbReference type="Gene3D" id="3.30.300.30">
    <property type="match status" value="1"/>
</dbReference>
<dbReference type="Pfam" id="PF13193">
    <property type="entry name" value="AMP-binding_C"/>
    <property type="match status" value="1"/>
</dbReference>
<sequence>MRPDLSGVDPLAFNLATRLSVGDMLTRSAFQFPDRTAIVQDGEEITYARLDAAAEAFGRGMLETGLERQEPVAFLLGNSWRFVATFFGCAKSALVALPVNLMLPPDEVAWILADAGVRAVVADPAFVPLLEQILPDLPQVTTVVVTGDTSDSVAGRTALRWDDVAADPTPLQVVVEDRDTLHCLYTSGTTARPKGVLTSHLAVHVAALSSALQVGHRHGHEFSVAPIVLPLFHTTALDTLLLPVLLTGGTAILPPGFQPEAYLDIVEGSRATHLLLLPMMWAAVLATPRLDERDLSSVRLCMYAMAPMPQERIGQIAAAFPNADVLLGSGQTECVPATVLQWPAHQDTKSASWGPSVVTVDTRMMGPGGDLLPRGETGEIVYRGPHVMSGYWNNPEANTAAFAHAWFHSGDIGHLDEEGVVWFSDRLKDIVKTGGENVSSVEVERVLLSSPEITEVAVIGVPDDRWGEAVTAVVVAVDPAVDPSALSNRLTALCRKQLAGFQVPKGIEVLTGLPKTATGKIQKHELRERFRG</sequence>
<dbReference type="InterPro" id="IPR050237">
    <property type="entry name" value="ATP-dep_AMP-bd_enzyme"/>
</dbReference>
<dbReference type="PANTHER" id="PTHR43767">
    <property type="entry name" value="LONG-CHAIN-FATTY-ACID--COA LIGASE"/>
    <property type="match status" value="1"/>
</dbReference>
<dbReference type="Proteomes" id="UP000199113">
    <property type="component" value="Unassembled WGS sequence"/>
</dbReference>
<dbReference type="AlphaFoldDB" id="A0A1I0VII1"/>
<evidence type="ECO:0000259" key="3">
    <source>
        <dbReference type="Pfam" id="PF00501"/>
    </source>
</evidence>
<evidence type="ECO:0000313" key="6">
    <source>
        <dbReference type="EMBL" id="SFA76299.1"/>
    </source>
</evidence>
<dbReference type="Proteomes" id="UP000233565">
    <property type="component" value="Unassembled WGS sequence"/>
</dbReference>
<evidence type="ECO:0000313" key="5">
    <source>
        <dbReference type="EMBL" id="PKH37297.1"/>
    </source>
</evidence>
<comment type="similarity">
    <text evidence="1">Belongs to the ATP-dependent AMP-binding enzyme family.</text>
</comment>
<name>A0A1I0VII1_9ACTN</name>
<dbReference type="PANTHER" id="PTHR43767:SF1">
    <property type="entry name" value="NONRIBOSOMAL PEPTIDE SYNTHASE PES1 (EUROFUNG)-RELATED"/>
    <property type="match status" value="1"/>
</dbReference>
<dbReference type="OrthoDB" id="9803968at2"/>
<dbReference type="EMBL" id="FOKC01000001">
    <property type="protein sequence ID" value="SFA76299.1"/>
    <property type="molecule type" value="Genomic_DNA"/>
</dbReference>
<dbReference type="FunFam" id="3.30.300.30:FF:000008">
    <property type="entry name" value="2,3-dihydroxybenzoate-AMP ligase"/>
    <property type="match status" value="1"/>
</dbReference>
<dbReference type="EMBL" id="PJBV01000035">
    <property type="protein sequence ID" value="PKH37297.1"/>
    <property type="molecule type" value="Genomic_DNA"/>
</dbReference>
<evidence type="ECO:0000256" key="2">
    <source>
        <dbReference type="ARBA" id="ARBA00022598"/>
    </source>
</evidence>
<dbReference type="Pfam" id="PF00501">
    <property type="entry name" value="AMP-binding"/>
    <property type="match status" value="1"/>
</dbReference>
<keyword evidence="2 6" id="KW-0436">Ligase</keyword>
<reference evidence="6" key="1">
    <citation type="submission" date="2016-10" db="EMBL/GenBank/DDBJ databases">
        <authorList>
            <person name="de Groot N.N."/>
        </authorList>
    </citation>
    <scope>NUCLEOTIDE SEQUENCE [LARGE SCALE GENOMIC DNA]</scope>
    <source>
        <strain evidence="6">CGMCC 1.10697</strain>
    </source>
</reference>
<protein>
    <submittedName>
        <fullName evidence="5">AMP-dependent synthetase</fullName>
    </submittedName>
    <submittedName>
        <fullName evidence="6">Acyl-CoA synthetase (AMP-forming)/AMP-acid ligase II</fullName>
    </submittedName>
</protein>
<dbReference type="Gene3D" id="3.40.50.12780">
    <property type="entry name" value="N-terminal domain of ligase-like"/>
    <property type="match status" value="1"/>
</dbReference>
<evidence type="ECO:0000313" key="7">
    <source>
        <dbReference type="Proteomes" id="UP000199113"/>
    </source>
</evidence>
<feature type="domain" description="AMP-binding enzyme C-terminal" evidence="4">
    <location>
        <begin position="442"/>
        <end position="520"/>
    </location>
</feature>
<dbReference type="InterPro" id="IPR025110">
    <property type="entry name" value="AMP-bd_C"/>
</dbReference>
<evidence type="ECO:0000313" key="8">
    <source>
        <dbReference type="Proteomes" id="UP000233565"/>
    </source>
</evidence>
<evidence type="ECO:0000256" key="1">
    <source>
        <dbReference type="ARBA" id="ARBA00006432"/>
    </source>
</evidence>
<dbReference type="InterPro" id="IPR045851">
    <property type="entry name" value="AMP-bd_C_sf"/>
</dbReference>
<proteinExistence type="inferred from homology"/>
<dbReference type="InterPro" id="IPR042099">
    <property type="entry name" value="ANL_N_sf"/>
</dbReference>
<dbReference type="GO" id="GO:0016878">
    <property type="term" value="F:acid-thiol ligase activity"/>
    <property type="evidence" value="ECO:0007669"/>
    <property type="project" value="UniProtKB-ARBA"/>
</dbReference>
<accession>A0A1I0VII1</accession>
<gene>
    <name evidence="5" type="ORF">CXG46_17670</name>
    <name evidence="6" type="ORF">SAMN05192575_101252</name>
</gene>
<organism evidence="6 7">
    <name type="scientific">Nocardioides alpinus</name>
    <dbReference type="NCBI Taxonomy" id="748909"/>
    <lineage>
        <taxon>Bacteria</taxon>
        <taxon>Bacillati</taxon>
        <taxon>Actinomycetota</taxon>
        <taxon>Actinomycetes</taxon>
        <taxon>Propionibacteriales</taxon>
        <taxon>Nocardioidaceae</taxon>
        <taxon>Nocardioides</taxon>
    </lineage>
</organism>
<dbReference type="STRING" id="748909.SAMN05192575_101252"/>
<reference evidence="5 8" key="2">
    <citation type="submission" date="2017-12" db="EMBL/GenBank/DDBJ databases">
        <title>Pharmacopeia of the Arctic Ocean.</title>
        <authorList>
            <person name="Collins E."/>
            <person name="Ducluzeau A.-L."/>
        </authorList>
    </citation>
    <scope>NUCLEOTIDE SEQUENCE [LARGE SCALE GENOMIC DNA]</scope>
    <source>
        <strain evidence="5 8">DSM 23325</strain>
    </source>
</reference>
<dbReference type="RefSeq" id="WP_091193259.1">
    <property type="nucleotide sequence ID" value="NZ_FOKC01000001.1"/>
</dbReference>
<evidence type="ECO:0000259" key="4">
    <source>
        <dbReference type="Pfam" id="PF13193"/>
    </source>
</evidence>
<feature type="domain" description="AMP-dependent synthetase/ligase" evidence="3">
    <location>
        <begin position="26"/>
        <end position="392"/>
    </location>
</feature>